<feature type="repeat" description="WD" evidence="5">
    <location>
        <begin position="562"/>
        <end position="603"/>
    </location>
</feature>
<dbReference type="SMART" id="SM00320">
    <property type="entry name" value="WD40"/>
    <property type="match status" value="13"/>
</dbReference>
<dbReference type="GO" id="GO:0000480">
    <property type="term" value="P:endonucleolytic cleavage in 5'-ETS of tricistronic rRNA transcript (SSU-rRNA, 5.8S rRNA, LSU-rRNA)"/>
    <property type="evidence" value="ECO:0007669"/>
    <property type="project" value="TreeGrafter"/>
</dbReference>
<evidence type="ECO:0000256" key="1">
    <source>
        <dbReference type="ARBA" id="ARBA00004604"/>
    </source>
</evidence>
<keyword evidence="3" id="KW-0677">Repeat</keyword>
<dbReference type="PANTHER" id="PTHR19854">
    <property type="entry name" value="TRANSDUCIN BETA-LIKE 3"/>
    <property type="match status" value="1"/>
</dbReference>
<organism evidence="7">
    <name type="scientific">Cuerna arida</name>
    <dbReference type="NCBI Taxonomy" id="1464854"/>
    <lineage>
        <taxon>Eukaryota</taxon>
        <taxon>Metazoa</taxon>
        <taxon>Ecdysozoa</taxon>
        <taxon>Arthropoda</taxon>
        <taxon>Hexapoda</taxon>
        <taxon>Insecta</taxon>
        <taxon>Pterygota</taxon>
        <taxon>Neoptera</taxon>
        <taxon>Paraneoptera</taxon>
        <taxon>Hemiptera</taxon>
        <taxon>Auchenorrhyncha</taxon>
        <taxon>Membracoidea</taxon>
        <taxon>Cicadellidae</taxon>
        <taxon>Cicadellinae</taxon>
        <taxon>Proconiini</taxon>
        <taxon>Cuerna</taxon>
    </lineage>
</organism>
<dbReference type="GO" id="GO:0034511">
    <property type="term" value="F:U3 snoRNA binding"/>
    <property type="evidence" value="ECO:0007669"/>
    <property type="project" value="TreeGrafter"/>
</dbReference>
<dbReference type="InterPro" id="IPR036322">
    <property type="entry name" value="WD40_repeat_dom_sf"/>
</dbReference>
<evidence type="ECO:0000256" key="5">
    <source>
        <dbReference type="PROSITE-ProRule" id="PRU00221"/>
    </source>
</evidence>
<keyword evidence="2 5" id="KW-0853">WD repeat</keyword>
<dbReference type="InterPro" id="IPR001680">
    <property type="entry name" value="WD40_rpt"/>
</dbReference>
<proteinExistence type="predicted"/>
<feature type="repeat" description="WD" evidence="5">
    <location>
        <begin position="478"/>
        <end position="519"/>
    </location>
</feature>
<dbReference type="GO" id="GO:0030686">
    <property type="term" value="C:90S preribosome"/>
    <property type="evidence" value="ECO:0007669"/>
    <property type="project" value="TreeGrafter"/>
</dbReference>
<evidence type="ECO:0000313" key="7">
    <source>
        <dbReference type="EMBL" id="JAS38746.1"/>
    </source>
</evidence>
<sequence length="790" mass="87351">MAVCKLKEIYEVDSVYGAFYSGGDIEWTNDGTQFLCLCEGKIKVFDVNNGKVSNFCNEDLDKDDEELDTVLTFCLSSDNTTVVSAHKSGLFKSWKWKEENTNPKVWKSIHKGPVARVTLNHCGTMLMSGGSDSSVRVWDLSHNACLRNLTGLQGVVSVLKILEKKSSTIVLAAGDDTVIRGWDIQSGNVVLEFTGHFSKVTDIVFDDQHKYLISCGRDKVVILWDLRKGRQLLTLPAYESLEGMVLLPTAPHMANIPQPEANSVLVAVAGEKGSVTIWDVIHNRMVFRQSNSVVKAAADGGLAVTRLMYCAVLKTLAVVSADHNIILHHAVTFAITRQLVGFSDEILDIAFLGPKESHMAVATNSCDIKVYKAVDMSCQLLQGHSDIVVTLATSPANHSVLVSGSKDKSVRVWLMTGDSVTCVALAMRHTTSITTVTLPTAKCNFIVSAALDTTIKLWNLPTKLSPDKSESLNVHLTTIAHEKDINSVCISPNDKLIATGSLDKTAKVWNSEDLSLVGVLRGHRRGVWNVCFSPADQVLLTSSSDCTLKLWALSDLSCVKTLEGHSSSVMVGRFITQGLQVLSVGADGLLKLWSIKTSECLKTFEHHDAKIWALVVSEEEDRLVTGGADSQLVVWRDVTEESFVKQQQERQQRALQDQELANRLQNQDLLPALRLALTLERPATVLNIVQTVLKSDRDGLMETVRQLREDQKRVLLKLATEWNSVSKNCYAAQMVISCLIDDITEGSLHIEKNTLETLLPYTERHFKRMTQLMQDLHILQYTATLMKPHT</sequence>
<dbReference type="GO" id="GO:0000472">
    <property type="term" value="P:endonucleolytic cleavage to generate mature 5'-end of SSU-rRNA from (SSU-rRNA, 5.8S rRNA, LSU-rRNA)"/>
    <property type="evidence" value="ECO:0007669"/>
    <property type="project" value="TreeGrafter"/>
</dbReference>
<dbReference type="SUPFAM" id="SSF50978">
    <property type="entry name" value="WD40 repeat-like"/>
    <property type="match status" value="2"/>
</dbReference>
<name>A0A1B6ELF2_9HEMI</name>
<gene>
    <name evidence="7" type="ORF">g.15368</name>
</gene>
<protein>
    <recommendedName>
        <fullName evidence="6">U3 small nucleolar RNA-associated protein 13 C-terminal domain-containing protein</fullName>
    </recommendedName>
</protein>
<dbReference type="InterPro" id="IPR015943">
    <property type="entry name" value="WD40/YVTN_repeat-like_dom_sf"/>
</dbReference>
<dbReference type="InterPro" id="IPR020472">
    <property type="entry name" value="WD40_PAC1"/>
</dbReference>
<dbReference type="Gene3D" id="2.130.10.10">
    <property type="entry name" value="YVTN repeat-like/Quinoprotein amine dehydrogenase"/>
    <property type="match status" value="6"/>
</dbReference>
<dbReference type="PROSITE" id="PS00678">
    <property type="entry name" value="WD_REPEATS_1"/>
    <property type="match status" value="3"/>
</dbReference>
<dbReference type="InterPro" id="IPR013934">
    <property type="entry name" value="Utp13_C"/>
</dbReference>
<dbReference type="PROSITE" id="PS50294">
    <property type="entry name" value="WD_REPEATS_REGION"/>
    <property type="match status" value="7"/>
</dbReference>
<keyword evidence="4" id="KW-0539">Nucleus</keyword>
<comment type="subcellular location">
    <subcellularLocation>
        <location evidence="1">Nucleus</location>
        <location evidence="1">Nucleolus</location>
    </subcellularLocation>
</comment>
<dbReference type="PANTHER" id="PTHR19854:SF15">
    <property type="entry name" value="TRANSDUCIN BETA-LIKE PROTEIN 3"/>
    <property type="match status" value="1"/>
</dbReference>
<dbReference type="PROSITE" id="PS50082">
    <property type="entry name" value="WD_REPEATS_2"/>
    <property type="match status" value="8"/>
</dbReference>
<feature type="repeat" description="WD" evidence="5">
    <location>
        <begin position="107"/>
        <end position="148"/>
    </location>
</feature>
<dbReference type="Pfam" id="PF08625">
    <property type="entry name" value="Utp13"/>
    <property type="match status" value="1"/>
</dbReference>
<dbReference type="PRINTS" id="PR00320">
    <property type="entry name" value="GPROTEINBRPT"/>
</dbReference>
<feature type="domain" description="U3 small nucleolar RNA-associated protein 13 C-terminal" evidence="6">
    <location>
        <begin position="657"/>
        <end position="785"/>
    </location>
</feature>
<dbReference type="AlphaFoldDB" id="A0A1B6ELF2"/>
<dbReference type="InterPro" id="IPR019775">
    <property type="entry name" value="WD40_repeat_CS"/>
</dbReference>
<evidence type="ECO:0000256" key="3">
    <source>
        <dbReference type="ARBA" id="ARBA00022737"/>
    </source>
</evidence>
<dbReference type="CDD" id="cd00200">
    <property type="entry name" value="WD40"/>
    <property type="match status" value="1"/>
</dbReference>
<feature type="repeat" description="WD" evidence="5">
    <location>
        <begin position="604"/>
        <end position="635"/>
    </location>
</feature>
<feature type="repeat" description="WD" evidence="5">
    <location>
        <begin position="426"/>
        <end position="460"/>
    </location>
</feature>
<reference evidence="7" key="1">
    <citation type="submission" date="2015-11" db="EMBL/GenBank/DDBJ databases">
        <title>De novo transcriptome assembly of four potential Pierce s Disease insect vectors from Arizona vineyards.</title>
        <authorList>
            <person name="Tassone E.E."/>
        </authorList>
    </citation>
    <scope>NUCLEOTIDE SEQUENCE</scope>
</reference>
<feature type="repeat" description="WD" evidence="5">
    <location>
        <begin position="520"/>
        <end position="561"/>
    </location>
</feature>
<evidence type="ECO:0000256" key="4">
    <source>
        <dbReference type="ARBA" id="ARBA00023242"/>
    </source>
</evidence>
<dbReference type="EMBL" id="GECZ01031023">
    <property type="protein sequence ID" value="JAS38746.1"/>
    <property type="molecule type" value="Transcribed_RNA"/>
</dbReference>
<feature type="repeat" description="WD" evidence="5">
    <location>
        <begin position="381"/>
        <end position="413"/>
    </location>
</feature>
<evidence type="ECO:0000259" key="6">
    <source>
        <dbReference type="Pfam" id="PF08625"/>
    </source>
</evidence>
<accession>A0A1B6ELF2</accession>
<dbReference type="GO" id="GO:0032040">
    <property type="term" value="C:small-subunit processome"/>
    <property type="evidence" value="ECO:0007669"/>
    <property type="project" value="InterPro"/>
</dbReference>
<evidence type="ECO:0000256" key="2">
    <source>
        <dbReference type="ARBA" id="ARBA00022574"/>
    </source>
</evidence>
<dbReference type="Pfam" id="PF00400">
    <property type="entry name" value="WD40"/>
    <property type="match status" value="8"/>
</dbReference>
<feature type="repeat" description="WD" evidence="5">
    <location>
        <begin position="193"/>
        <end position="234"/>
    </location>
</feature>